<dbReference type="PANTHER" id="PTHR33490">
    <property type="entry name" value="BLR5614 PROTEIN-RELATED"/>
    <property type="match status" value="1"/>
</dbReference>
<evidence type="ECO:0000313" key="2">
    <source>
        <dbReference type="EMBL" id="HDQ99024.1"/>
    </source>
</evidence>
<sequence>MRLAFLVSLAAALAGCPGRAGSEAIGPDRSGEAWLVTELAGRHIGHSVTRMERFDEGWRFENTMHMDLAMMGVDQQVRVHSVATASPDLRLESVTFHYEGQGRVMDAVAVVQENNLIIKAAGDQSRARPLDEPLYPTEALGRLALRAEAAGKERFEVPVFDVSTMSVDRVRVKLEGWEPVRAGDATFHALRVRVTSSLFAVTGWYDSLGLTVVEEAPPGIRSFRATPAEAVAGVGGKAGVDLLQMFRVEVDTTVESPDRVRRVRLKLSGVGADELPRDIGEVTELEPERHSLCSCKLLVLEISTEPPAGTLSLPVAGQDSFLLASVTIQCDAPEIRDRAAAVLAKERDAVQAARMLVHWVYENVEKVPTASFPTALDVLRNPQGDCNEHAVLYAGLARAAGLPARVAVGLAYMDRAFYYHAWNEVWLGRWVPVDPTFNEFPASALHLKLAEGDLREQARILPLVGRIGIRILELDY</sequence>
<dbReference type="PROSITE" id="PS51257">
    <property type="entry name" value="PROKAR_LIPOPROTEIN"/>
    <property type="match status" value="1"/>
</dbReference>
<dbReference type="EMBL" id="DSBX01000069">
    <property type="protein sequence ID" value="HDQ99024.1"/>
    <property type="molecule type" value="Genomic_DNA"/>
</dbReference>
<dbReference type="SMART" id="SM00460">
    <property type="entry name" value="TGc"/>
    <property type="match status" value="1"/>
</dbReference>
<dbReference type="SUPFAM" id="SSF54001">
    <property type="entry name" value="Cysteine proteinases"/>
    <property type="match status" value="1"/>
</dbReference>
<accession>A0A7V0T4F2</accession>
<dbReference type="Gene3D" id="3.10.620.30">
    <property type="match status" value="1"/>
</dbReference>
<dbReference type="InterPro" id="IPR038765">
    <property type="entry name" value="Papain-like_cys_pep_sf"/>
</dbReference>
<dbReference type="PANTHER" id="PTHR33490:SF3">
    <property type="entry name" value="CONSERVED INTEGRAL MEMBRANE PROTEIN"/>
    <property type="match status" value="1"/>
</dbReference>
<reference evidence="2" key="1">
    <citation type="journal article" date="2020" name="mSystems">
        <title>Genome- and Community-Level Interaction Insights into Carbon Utilization and Element Cycling Functions of Hydrothermarchaeota in Hydrothermal Sediment.</title>
        <authorList>
            <person name="Zhou Z."/>
            <person name="Liu Y."/>
            <person name="Xu W."/>
            <person name="Pan J."/>
            <person name="Luo Z.H."/>
            <person name="Li M."/>
        </authorList>
    </citation>
    <scope>NUCLEOTIDE SEQUENCE [LARGE SCALE GENOMIC DNA]</scope>
    <source>
        <strain evidence="2">SpSt-1182</strain>
    </source>
</reference>
<comment type="caution">
    <text evidence="2">The sequence shown here is derived from an EMBL/GenBank/DDBJ whole genome shotgun (WGS) entry which is preliminary data.</text>
</comment>
<dbReference type="InterPro" id="IPR002931">
    <property type="entry name" value="Transglutaminase-like"/>
</dbReference>
<feature type="domain" description="Transglutaminase-like" evidence="1">
    <location>
        <begin position="378"/>
        <end position="437"/>
    </location>
</feature>
<dbReference type="AlphaFoldDB" id="A0A7V0T4F2"/>
<dbReference type="Proteomes" id="UP000885672">
    <property type="component" value="Unassembled WGS sequence"/>
</dbReference>
<name>A0A7V0T4F2_UNCW3</name>
<organism evidence="2">
    <name type="scientific">candidate division WOR-3 bacterium</name>
    <dbReference type="NCBI Taxonomy" id="2052148"/>
    <lineage>
        <taxon>Bacteria</taxon>
        <taxon>Bacteria division WOR-3</taxon>
    </lineage>
</organism>
<proteinExistence type="predicted"/>
<dbReference type="Pfam" id="PF01841">
    <property type="entry name" value="Transglut_core"/>
    <property type="match status" value="1"/>
</dbReference>
<evidence type="ECO:0000259" key="1">
    <source>
        <dbReference type="SMART" id="SM00460"/>
    </source>
</evidence>
<gene>
    <name evidence="2" type="ORF">ENN51_01875</name>
</gene>
<protein>
    <submittedName>
        <fullName evidence="2">Transglutaminase domain-containing protein</fullName>
    </submittedName>
</protein>